<feature type="transmembrane region" description="Helical" evidence="5">
    <location>
        <begin position="331"/>
        <end position="351"/>
    </location>
</feature>
<dbReference type="RefSeq" id="WP_180086813.1">
    <property type="nucleotide sequence ID" value="NZ_JACHLA010000004.1"/>
</dbReference>
<keyword evidence="3 5" id="KW-1133">Transmembrane helix</keyword>
<feature type="domain" description="O-antigen ligase-related" evidence="6">
    <location>
        <begin position="193"/>
        <end position="343"/>
    </location>
</feature>
<feature type="transmembrane region" description="Helical" evidence="5">
    <location>
        <begin position="232"/>
        <end position="250"/>
    </location>
</feature>
<feature type="transmembrane region" description="Helical" evidence="5">
    <location>
        <begin position="385"/>
        <end position="406"/>
    </location>
</feature>
<evidence type="ECO:0000259" key="7">
    <source>
        <dbReference type="Pfam" id="PF11846"/>
    </source>
</evidence>
<feature type="domain" description="Virulence factor membrane-bound polymerase C-terminal" evidence="7">
    <location>
        <begin position="366"/>
        <end position="534"/>
    </location>
</feature>
<evidence type="ECO:0000256" key="4">
    <source>
        <dbReference type="ARBA" id="ARBA00023136"/>
    </source>
</evidence>
<evidence type="ECO:0000256" key="1">
    <source>
        <dbReference type="ARBA" id="ARBA00004141"/>
    </source>
</evidence>
<feature type="transmembrane region" description="Helical" evidence="5">
    <location>
        <begin position="413"/>
        <end position="431"/>
    </location>
</feature>
<keyword evidence="8" id="KW-0436">Ligase</keyword>
<dbReference type="InterPro" id="IPR051533">
    <property type="entry name" value="WaaL-like"/>
</dbReference>
<dbReference type="Pfam" id="PF11846">
    <property type="entry name" value="Wzy_C_2"/>
    <property type="match status" value="1"/>
</dbReference>
<gene>
    <name evidence="8" type="ORF">HNP34_001196</name>
</gene>
<keyword evidence="4 5" id="KW-0472">Membrane</keyword>
<dbReference type="Proteomes" id="UP000548425">
    <property type="component" value="Unassembled WGS sequence"/>
</dbReference>
<dbReference type="PANTHER" id="PTHR37422:SF13">
    <property type="entry name" value="LIPOPOLYSACCHARIDE BIOSYNTHESIS PROTEIN PA4999-RELATED"/>
    <property type="match status" value="1"/>
</dbReference>
<name>A0AAW3VF04_ACILW</name>
<evidence type="ECO:0000313" key="9">
    <source>
        <dbReference type="Proteomes" id="UP000548425"/>
    </source>
</evidence>
<dbReference type="InterPro" id="IPR007016">
    <property type="entry name" value="O-antigen_ligase-rel_domated"/>
</dbReference>
<dbReference type="InterPro" id="IPR021797">
    <property type="entry name" value="Wzy_C_2"/>
</dbReference>
<dbReference type="GO" id="GO:0016874">
    <property type="term" value="F:ligase activity"/>
    <property type="evidence" value="ECO:0007669"/>
    <property type="project" value="UniProtKB-KW"/>
</dbReference>
<proteinExistence type="predicted"/>
<feature type="transmembrane region" description="Helical" evidence="5">
    <location>
        <begin position="54"/>
        <end position="74"/>
    </location>
</feature>
<reference evidence="8 9" key="1">
    <citation type="submission" date="2020-08" db="EMBL/GenBank/DDBJ databases">
        <title>Functional genomics of gut bacteria from endangered species of beetles.</title>
        <authorList>
            <person name="Carlos-Shanley C."/>
        </authorList>
    </citation>
    <scope>NUCLEOTIDE SEQUENCE [LARGE SCALE GENOMIC DNA]</scope>
    <source>
        <strain evidence="8 9">S00127</strain>
    </source>
</reference>
<feature type="transmembrane region" description="Helical" evidence="5">
    <location>
        <begin position="209"/>
        <end position="227"/>
    </location>
</feature>
<dbReference type="GO" id="GO:0016020">
    <property type="term" value="C:membrane"/>
    <property type="evidence" value="ECO:0007669"/>
    <property type="project" value="UniProtKB-SubCell"/>
</dbReference>
<dbReference type="EMBL" id="JACHLA010000004">
    <property type="protein sequence ID" value="MBB6363075.1"/>
    <property type="molecule type" value="Genomic_DNA"/>
</dbReference>
<feature type="transmembrane region" description="Helical" evidence="5">
    <location>
        <begin position="363"/>
        <end position="379"/>
    </location>
</feature>
<dbReference type="Pfam" id="PF04932">
    <property type="entry name" value="Wzy_C"/>
    <property type="match status" value="1"/>
</dbReference>
<feature type="transmembrane region" description="Helical" evidence="5">
    <location>
        <begin position="158"/>
        <end position="180"/>
    </location>
</feature>
<evidence type="ECO:0000256" key="3">
    <source>
        <dbReference type="ARBA" id="ARBA00022989"/>
    </source>
</evidence>
<dbReference type="PANTHER" id="PTHR37422">
    <property type="entry name" value="TEICHURONIC ACID BIOSYNTHESIS PROTEIN TUAE"/>
    <property type="match status" value="1"/>
</dbReference>
<comment type="subcellular location">
    <subcellularLocation>
        <location evidence="1">Membrane</location>
        <topology evidence="1">Multi-pass membrane protein</topology>
    </subcellularLocation>
</comment>
<comment type="caution">
    <text evidence="8">The sequence shown here is derived from an EMBL/GenBank/DDBJ whole genome shotgun (WGS) entry which is preliminary data.</text>
</comment>
<sequence>MEKICILVFFFLLGISYLIPLHFNPWLTFISEILVFVGCIFLTVNLFKNKNIIFPKIIIPIFLLSLLPLFQYFFGQVYFFSHAILNTIYILTSFLIIVVVYNIVNEHENEKKYFFIKLNWTFVVVGLVNTCLAIYQWLNLDFNTSLVTSLEGSRPFANFAQPNNMATFQIISFLSLIYLYLKQKINFYLLLILSIVFIFSIALTQSRTAVVALISLLFALVFFIKIIHIKVLVYYFISVLMYFLFSIYLVNISNFIAKIFGLNIVNISSSVERGVSSSGRIDFWIQMFYAILERPWFGYGWNQTALAQYQNMDKYPISVWITSSHNLLVDIIVWCGIPIGISFILYCVYLISSSILKIKKIEELFAFCMILTFLVHSMLEYPLHYAYFLIPFGIFLGFILSANSNLKFYTFSFRYLGIYTLCLMAGLLLVWKDYLLYIEENHRAIDHSLYTSNIEFQQKRDLYILDELNFRLYWIALNPKQKLSKEEIEAIEKMVSLYLTHFDLYKYAKILAYNGYENKARYHLQLIKQLYDVERSYKNLLK</sequence>
<protein>
    <submittedName>
        <fullName evidence="8">O-antigen ligase</fullName>
    </submittedName>
</protein>
<evidence type="ECO:0000259" key="6">
    <source>
        <dbReference type="Pfam" id="PF04932"/>
    </source>
</evidence>
<feature type="transmembrane region" description="Helical" evidence="5">
    <location>
        <begin position="116"/>
        <end position="138"/>
    </location>
</feature>
<dbReference type="AlphaFoldDB" id="A0AAW3VF04"/>
<feature type="transmembrane region" description="Helical" evidence="5">
    <location>
        <begin position="80"/>
        <end position="104"/>
    </location>
</feature>
<feature type="transmembrane region" description="Helical" evidence="5">
    <location>
        <begin position="187"/>
        <end position="203"/>
    </location>
</feature>
<keyword evidence="2 5" id="KW-0812">Transmembrane</keyword>
<organism evidence="8 9">
    <name type="scientific">Acinetobacter lwoffii</name>
    <dbReference type="NCBI Taxonomy" id="28090"/>
    <lineage>
        <taxon>Bacteria</taxon>
        <taxon>Pseudomonadati</taxon>
        <taxon>Pseudomonadota</taxon>
        <taxon>Gammaproteobacteria</taxon>
        <taxon>Moraxellales</taxon>
        <taxon>Moraxellaceae</taxon>
        <taxon>Acinetobacter</taxon>
    </lineage>
</organism>
<evidence type="ECO:0000256" key="5">
    <source>
        <dbReference type="SAM" id="Phobius"/>
    </source>
</evidence>
<accession>A0AAW3VF04</accession>
<evidence type="ECO:0000313" key="8">
    <source>
        <dbReference type="EMBL" id="MBB6363075.1"/>
    </source>
</evidence>
<evidence type="ECO:0000256" key="2">
    <source>
        <dbReference type="ARBA" id="ARBA00022692"/>
    </source>
</evidence>
<feature type="transmembrane region" description="Helical" evidence="5">
    <location>
        <begin position="26"/>
        <end position="47"/>
    </location>
</feature>